<reference evidence="3" key="1">
    <citation type="submission" date="2018-05" db="EMBL/GenBank/DDBJ databases">
        <authorList>
            <person name="Lanie J.A."/>
            <person name="Ng W.-L."/>
            <person name="Kazmierczak K.M."/>
            <person name="Andrzejewski T.M."/>
            <person name="Davidsen T.M."/>
            <person name="Wayne K.J."/>
            <person name="Tettelin H."/>
            <person name="Glass J.I."/>
            <person name="Rusch D."/>
            <person name="Podicherti R."/>
            <person name="Tsui H.-C.T."/>
            <person name="Winkler M.E."/>
        </authorList>
    </citation>
    <scope>NUCLEOTIDE SEQUENCE</scope>
</reference>
<accession>A0A383F3W5</accession>
<dbReference type="Pfam" id="PF19295">
    <property type="entry name" value="SufBD_N"/>
    <property type="match status" value="1"/>
</dbReference>
<feature type="non-terminal residue" evidence="3">
    <location>
        <position position="1"/>
    </location>
</feature>
<dbReference type="PANTHER" id="PTHR43575">
    <property type="entry name" value="PROTEIN ABCI7, CHLOROPLASTIC"/>
    <property type="match status" value="1"/>
</dbReference>
<evidence type="ECO:0000259" key="1">
    <source>
        <dbReference type="Pfam" id="PF01458"/>
    </source>
</evidence>
<gene>
    <name evidence="3" type="ORF">METZ01_LOCUS516207</name>
</gene>
<dbReference type="InterPro" id="IPR000825">
    <property type="entry name" value="SUF_FeS_clus_asmbl_SufBD_core"/>
</dbReference>
<protein>
    <recommendedName>
        <fullName evidence="4">Fe-S cluster assembly protein SufD</fullName>
    </recommendedName>
</protein>
<evidence type="ECO:0000313" key="3">
    <source>
        <dbReference type="EMBL" id="SVE63353.1"/>
    </source>
</evidence>
<dbReference type="EMBL" id="UINC01230996">
    <property type="protein sequence ID" value="SVE63353.1"/>
    <property type="molecule type" value="Genomic_DNA"/>
</dbReference>
<organism evidence="3">
    <name type="scientific">marine metagenome</name>
    <dbReference type="NCBI Taxonomy" id="408172"/>
    <lineage>
        <taxon>unclassified sequences</taxon>
        <taxon>metagenomes</taxon>
        <taxon>ecological metagenomes</taxon>
    </lineage>
</organism>
<name>A0A383F3W5_9ZZZZ</name>
<sequence>VSPLKELEFSAAETDPSAQLEGCLFGSLEGPRLVFVNGFYSAKLSNVGDLPNGVQVSSVAKTLAQHESVFKNQFTHRDTDAFAALNTACFTDGAFVRVPDGVAMETPIRIYHLSTAGDGATANIRSLIVIGENSLATVVESWTGRDTAYFNNAITEMIVGDNAQVEHTKFQDESTSAFHVAGLHMRMGRDSRATHHSIALGGRIARNNIRAHLDGQGLESVLNGLYLP</sequence>
<dbReference type="InterPro" id="IPR055346">
    <property type="entry name" value="Fe-S_cluster_assembly_SufBD"/>
</dbReference>
<evidence type="ECO:0008006" key="4">
    <source>
        <dbReference type="Google" id="ProtNLM"/>
    </source>
</evidence>
<feature type="non-terminal residue" evidence="3">
    <location>
        <position position="228"/>
    </location>
</feature>
<feature type="domain" description="SUF system FeS cluster assembly SufBD core" evidence="1">
    <location>
        <begin position="118"/>
        <end position="227"/>
    </location>
</feature>
<proteinExistence type="predicted"/>
<dbReference type="InterPro" id="IPR045595">
    <property type="entry name" value="SufBD_N"/>
</dbReference>
<dbReference type="GO" id="GO:0016226">
    <property type="term" value="P:iron-sulfur cluster assembly"/>
    <property type="evidence" value="ECO:0007669"/>
    <property type="project" value="InterPro"/>
</dbReference>
<dbReference type="Pfam" id="PF01458">
    <property type="entry name" value="SUFBD_core"/>
    <property type="match status" value="1"/>
</dbReference>
<dbReference type="InterPro" id="IPR037284">
    <property type="entry name" value="SUF_FeS_clus_asmbl_SufBD_sf"/>
</dbReference>
<dbReference type="SUPFAM" id="SSF101960">
    <property type="entry name" value="Stabilizer of iron transporter SufD"/>
    <property type="match status" value="1"/>
</dbReference>
<dbReference type="PANTHER" id="PTHR43575:SF1">
    <property type="entry name" value="PROTEIN ABCI7, CHLOROPLASTIC"/>
    <property type="match status" value="1"/>
</dbReference>
<dbReference type="AlphaFoldDB" id="A0A383F3W5"/>
<evidence type="ECO:0000259" key="2">
    <source>
        <dbReference type="Pfam" id="PF19295"/>
    </source>
</evidence>
<feature type="domain" description="SUF system FeS cluster assembly SufBD N-terminal" evidence="2">
    <location>
        <begin position="23"/>
        <end position="110"/>
    </location>
</feature>